<dbReference type="OrthoDB" id="8193282at2759"/>
<feature type="domain" description="MMS22-like C-terminal" evidence="12">
    <location>
        <begin position="653"/>
        <end position="978"/>
    </location>
</feature>
<keyword evidence="6" id="KW-0227">DNA damage</keyword>
<dbReference type="InterPro" id="IPR029425">
    <property type="entry name" value="MMS22L_N"/>
</dbReference>
<comment type="subcellular location">
    <subcellularLocation>
        <location evidence="2">Chromosome</location>
    </subcellularLocation>
    <subcellularLocation>
        <location evidence="1">Nucleus</location>
    </subcellularLocation>
</comment>
<dbReference type="InterPro" id="IPR029424">
    <property type="entry name" value="MMS22L_C"/>
</dbReference>
<dbReference type="Proteomes" id="UP000410492">
    <property type="component" value="Unassembled WGS sequence"/>
</dbReference>
<dbReference type="Pfam" id="PF14911">
    <property type="entry name" value="MMS22L_C"/>
    <property type="match status" value="1"/>
</dbReference>
<dbReference type="GO" id="GO:0006325">
    <property type="term" value="P:chromatin organization"/>
    <property type="evidence" value="ECO:0007669"/>
    <property type="project" value="UniProtKB-KW"/>
</dbReference>
<dbReference type="Pfam" id="PF14910">
    <property type="entry name" value="MMS22L_N"/>
    <property type="match status" value="1"/>
</dbReference>
<dbReference type="AlphaFoldDB" id="A0A653DIH8"/>
<gene>
    <name evidence="13" type="ORF">CALMAC_LOCUS17683</name>
</gene>
<evidence type="ECO:0000256" key="3">
    <source>
        <dbReference type="ARBA" id="ARBA00006585"/>
    </source>
</evidence>
<accession>A0A653DIH8</accession>
<evidence type="ECO:0000313" key="13">
    <source>
        <dbReference type="EMBL" id="VEN59789.1"/>
    </source>
</evidence>
<dbReference type="GO" id="GO:0000724">
    <property type="term" value="P:double-strand break repair via homologous recombination"/>
    <property type="evidence" value="ECO:0007669"/>
    <property type="project" value="InterPro"/>
</dbReference>
<evidence type="ECO:0000256" key="8">
    <source>
        <dbReference type="ARBA" id="ARBA00023204"/>
    </source>
</evidence>
<dbReference type="InterPro" id="IPR042320">
    <property type="entry name" value="MMS22-like"/>
</dbReference>
<evidence type="ECO:0000313" key="14">
    <source>
        <dbReference type="Proteomes" id="UP000410492"/>
    </source>
</evidence>
<evidence type="ECO:0000256" key="1">
    <source>
        <dbReference type="ARBA" id="ARBA00004123"/>
    </source>
</evidence>
<keyword evidence="7" id="KW-0156">Chromatin regulator</keyword>
<evidence type="ECO:0000256" key="5">
    <source>
        <dbReference type="ARBA" id="ARBA00022454"/>
    </source>
</evidence>
<evidence type="ECO:0000256" key="6">
    <source>
        <dbReference type="ARBA" id="ARBA00022763"/>
    </source>
</evidence>
<keyword evidence="8" id="KW-0234">DNA repair</keyword>
<organism evidence="13 14">
    <name type="scientific">Callosobruchus maculatus</name>
    <name type="common">Southern cowpea weevil</name>
    <name type="synonym">Pulse bruchid</name>
    <dbReference type="NCBI Taxonomy" id="64391"/>
    <lineage>
        <taxon>Eukaryota</taxon>
        <taxon>Metazoa</taxon>
        <taxon>Ecdysozoa</taxon>
        <taxon>Arthropoda</taxon>
        <taxon>Hexapoda</taxon>
        <taxon>Insecta</taxon>
        <taxon>Pterygota</taxon>
        <taxon>Neoptera</taxon>
        <taxon>Endopterygota</taxon>
        <taxon>Coleoptera</taxon>
        <taxon>Polyphaga</taxon>
        <taxon>Cucujiformia</taxon>
        <taxon>Chrysomeloidea</taxon>
        <taxon>Chrysomelidae</taxon>
        <taxon>Bruchinae</taxon>
        <taxon>Bruchini</taxon>
        <taxon>Callosobruchus</taxon>
    </lineage>
</organism>
<dbReference type="EMBL" id="CAACVG010012164">
    <property type="protein sequence ID" value="VEN59789.1"/>
    <property type="molecule type" value="Genomic_DNA"/>
</dbReference>
<sequence>MLFNCQDLHENKHQLVRESLCKDSYDIVIENHTYHIPDIIEEIQIIRRVVISGWGILQNIAIYNIMPRHEEISKTRTMINQFFCSIIDCLDVVKCDKVKDRYRRKITDELTTFHNAIININKLKHDFVLKLVAVTNSNSESPIFQYFHTFLEIHHYILVTFYKCGERGQLFKNHLEKIMRNIIAIGRNKFKRNSDTIFVCDCMKELLITANSLCNDVYGAQEFWTIFNKLLQNEDPLYTLNLLKSIADLQLTNNRESQLSTLNIPNYELLHSKLKQVLVNVEYDTLANVLKTVYSLTNDKWAKDATIETYQILWDYYSKRLNVSSKNYESYNARAFFNLAEQILTSPQHCDESFEIFVGMLICHLRNNPSQWGKMKGRIYSQLGPNKIKEMNEIGFAHIMILFICLSSVHYEESQKKILNFLQFYSPDRNLSVLWNVYTAFVLKQVKEEHDLEDSHKPLLQMLQQSVCPNQKHFHLVKEFLVNFEHILSLSKSMHLKQWLLFDFWLNKYFQSCYYADLKMGLDVILQTVQKVGTPDNWSFWESTFKTNVYPMLMSLSNIKNPPPVIGTIAGRLALLSPQISKNIIEFFNGDPLPPAIILQFLSVLLDNNYLFTAHQEVLVVQSWFKICLLTLERTDLTEKVSRLDLFPRPLKSYLETSDDPVGGLIEYLGIGEVILKSESSNSQKLCDMTFGHASNWLHYFLTDPESEPVVLRIYTYMSLAFHYCGPWLYQKSKSTCPAVRLLQTLYFPNTFVVGKAPHSFILNAIKKSWALLFAALVKLNTDYDSFLDRTLKDMLVKYIPYFSTSDSPIISCLVEEKPCSSVILEKMYICYMKHPVKEADENILKVLRTLSEIISNTTSESLLQLITNKVVYGLFELVIFHNQRNNALNLIKVLTNSQLYPKVSAEFRKNVVLITEKHLAFNTANYFQLMYALARFVPGDIKNVMDNIRHQVKEVERKRGVGFDQNLRLQFEKLENILKEGI</sequence>
<evidence type="ECO:0000256" key="2">
    <source>
        <dbReference type="ARBA" id="ARBA00004286"/>
    </source>
</evidence>
<dbReference type="PANTHER" id="PTHR28547:SF1">
    <property type="entry name" value="PROTEIN MMS22-LIKE"/>
    <property type="match status" value="1"/>
</dbReference>
<protein>
    <recommendedName>
        <fullName evidence="4">Protein MMS22-like</fullName>
    </recommendedName>
    <alternativeName>
        <fullName evidence="10">Methyl methanesulfonate-sensitivity protein 22-like</fullName>
    </alternativeName>
</protein>
<evidence type="ECO:0000256" key="9">
    <source>
        <dbReference type="ARBA" id="ARBA00023242"/>
    </source>
</evidence>
<keyword evidence="5" id="KW-0158">Chromosome</keyword>
<dbReference type="PANTHER" id="PTHR28547">
    <property type="entry name" value="PROTEIN MMS22-LIKE"/>
    <property type="match status" value="1"/>
</dbReference>
<evidence type="ECO:0000256" key="10">
    <source>
        <dbReference type="ARBA" id="ARBA00033326"/>
    </source>
</evidence>
<comment type="similarity">
    <text evidence="3">Belongs to the MMS22 family. MMS22L subfamily.</text>
</comment>
<evidence type="ECO:0000259" key="12">
    <source>
        <dbReference type="Pfam" id="PF14911"/>
    </source>
</evidence>
<evidence type="ECO:0000259" key="11">
    <source>
        <dbReference type="Pfam" id="PF14910"/>
    </source>
</evidence>
<keyword evidence="14" id="KW-1185">Reference proteome</keyword>
<name>A0A653DIH8_CALMS</name>
<feature type="domain" description="Protein MMS22-like N-terminal" evidence="11">
    <location>
        <begin position="281"/>
        <end position="456"/>
    </location>
</feature>
<evidence type="ECO:0000256" key="4">
    <source>
        <dbReference type="ARBA" id="ARBA00021061"/>
    </source>
</evidence>
<keyword evidence="9" id="KW-0539">Nucleus</keyword>
<evidence type="ECO:0000256" key="7">
    <source>
        <dbReference type="ARBA" id="ARBA00022853"/>
    </source>
</evidence>
<reference evidence="13 14" key="1">
    <citation type="submission" date="2019-01" db="EMBL/GenBank/DDBJ databases">
        <authorList>
            <person name="Sayadi A."/>
        </authorList>
    </citation>
    <scope>NUCLEOTIDE SEQUENCE [LARGE SCALE GENOMIC DNA]</scope>
</reference>
<proteinExistence type="inferred from homology"/>
<dbReference type="GO" id="GO:0031297">
    <property type="term" value="P:replication fork processing"/>
    <property type="evidence" value="ECO:0007669"/>
    <property type="project" value="InterPro"/>
</dbReference>
<dbReference type="GO" id="GO:0043596">
    <property type="term" value="C:nuclear replication fork"/>
    <property type="evidence" value="ECO:0007669"/>
    <property type="project" value="TreeGrafter"/>
</dbReference>